<dbReference type="PANTHER" id="PTHR21137">
    <property type="entry name" value="ODORANT RECEPTOR"/>
    <property type="match status" value="1"/>
</dbReference>
<name>B3MFF4_DROAN</name>
<evidence type="ECO:0000256" key="10">
    <source>
        <dbReference type="RuleBase" id="RU351113"/>
    </source>
</evidence>
<proteinExistence type="inferred from homology"/>
<keyword evidence="9 10" id="KW-0807">Transducer</keyword>
<evidence type="ECO:0000256" key="3">
    <source>
        <dbReference type="ARBA" id="ARBA00022606"/>
    </source>
</evidence>
<protein>
    <recommendedName>
        <fullName evidence="10">Odorant receptor</fullName>
    </recommendedName>
</protein>
<dbReference type="PhylomeDB" id="B3MFF4"/>
<evidence type="ECO:0000256" key="1">
    <source>
        <dbReference type="ARBA" id="ARBA00004651"/>
    </source>
</evidence>
<keyword evidence="4 10" id="KW-0812">Transmembrane</keyword>
<evidence type="ECO:0000256" key="9">
    <source>
        <dbReference type="ARBA" id="ARBA00023224"/>
    </source>
</evidence>
<keyword evidence="5 10" id="KW-0552">Olfaction</keyword>
<dbReference type="EMBL" id="CH902619">
    <property type="protein sequence ID" value="EDV36639.1"/>
    <property type="molecule type" value="Genomic_DNA"/>
</dbReference>
<dbReference type="Pfam" id="PF02949">
    <property type="entry name" value="7tm_6"/>
    <property type="match status" value="1"/>
</dbReference>
<comment type="similarity">
    <text evidence="10">Belongs to the insect chemoreceptor superfamily. Heteromeric odorant receptor channel (TC 1.A.69) family.</text>
</comment>
<evidence type="ECO:0000256" key="4">
    <source>
        <dbReference type="ARBA" id="ARBA00022692"/>
    </source>
</evidence>
<dbReference type="InParanoid" id="B3MFF4"/>
<dbReference type="GO" id="GO:0004984">
    <property type="term" value="F:olfactory receptor activity"/>
    <property type="evidence" value="ECO:0007669"/>
    <property type="project" value="InterPro"/>
</dbReference>
<evidence type="ECO:0000313" key="11">
    <source>
        <dbReference type="EMBL" id="EDV36639.1"/>
    </source>
</evidence>
<dbReference type="GO" id="GO:0005549">
    <property type="term" value="F:odorant binding"/>
    <property type="evidence" value="ECO:0007669"/>
    <property type="project" value="InterPro"/>
</dbReference>
<feature type="transmembrane region" description="Helical" evidence="10">
    <location>
        <begin position="142"/>
        <end position="164"/>
    </location>
</feature>
<dbReference type="InterPro" id="IPR004117">
    <property type="entry name" value="7tm6_olfct_rcpt"/>
</dbReference>
<feature type="transmembrane region" description="Helical" evidence="10">
    <location>
        <begin position="47"/>
        <end position="72"/>
    </location>
</feature>
<dbReference type="STRING" id="7217.B3MFF4"/>
<evidence type="ECO:0000256" key="7">
    <source>
        <dbReference type="ARBA" id="ARBA00023136"/>
    </source>
</evidence>
<dbReference type="PANTHER" id="PTHR21137:SF35">
    <property type="entry name" value="ODORANT RECEPTOR 19A-RELATED"/>
    <property type="match status" value="1"/>
</dbReference>
<evidence type="ECO:0000256" key="5">
    <source>
        <dbReference type="ARBA" id="ARBA00022725"/>
    </source>
</evidence>
<dbReference type="OMA" id="FIVAICT"/>
<evidence type="ECO:0000256" key="6">
    <source>
        <dbReference type="ARBA" id="ARBA00022989"/>
    </source>
</evidence>
<evidence type="ECO:0000256" key="8">
    <source>
        <dbReference type="ARBA" id="ARBA00023170"/>
    </source>
</evidence>
<dbReference type="GO" id="GO:0005886">
    <property type="term" value="C:plasma membrane"/>
    <property type="evidence" value="ECO:0007669"/>
    <property type="project" value="UniProtKB-SubCell"/>
</dbReference>
<evidence type="ECO:0000256" key="2">
    <source>
        <dbReference type="ARBA" id="ARBA00022475"/>
    </source>
</evidence>
<keyword evidence="3 10" id="KW-0716">Sensory transduction</keyword>
<dbReference type="KEGG" id="dan:6494707"/>
<keyword evidence="7 10" id="KW-0472">Membrane</keyword>
<keyword evidence="12" id="KW-1185">Reference proteome</keyword>
<comment type="caution">
    <text evidence="10">Lacks conserved residue(s) required for the propagation of feature annotation.</text>
</comment>
<dbReference type="AlphaFoldDB" id="B3MFF4"/>
<feature type="transmembrane region" description="Helical" evidence="10">
    <location>
        <begin position="271"/>
        <end position="291"/>
    </location>
</feature>
<evidence type="ECO:0000313" key="12">
    <source>
        <dbReference type="Proteomes" id="UP000007801"/>
    </source>
</evidence>
<dbReference type="GO" id="GO:0007165">
    <property type="term" value="P:signal transduction"/>
    <property type="evidence" value="ECO:0007669"/>
    <property type="project" value="UniProtKB-KW"/>
</dbReference>
<keyword evidence="6 10" id="KW-1133">Transmembrane helix</keyword>
<dbReference type="OrthoDB" id="6604226at2759"/>
<comment type="subcellular location">
    <subcellularLocation>
        <location evidence="1 10">Cell membrane</location>
        <topology evidence="1 10">Multi-pass membrane protein</topology>
    </subcellularLocation>
</comment>
<sequence length="410" mass="47496">MPLFERLEPAPLGQKVTSLDACVYFYRTAFVMGWLPPKNPAWQRWIYSLWTGTTMLLGLIYLPLGLTLTYVVHFDKFMPNEFLTSLQVDFNCIGNVIKATMTFSQMWRMQKMNELMAPLDERCVTPSQRQLLHDMVAWVNRMMVFFLAMYLGFSTLNLFTSVFAGKAPWQLYNPLIDWRQGVWQLWVASIMEYFVVCIGVMQELLSDTYAIVFISLFRGHLAILRDRIKNLRMDPELSEEENYKQLVACIQDHRTIVQCTEVIRPLLSTTIFAQFMLVGIVLGLAAFNILFFPNTFWMILANVSFILAICTETFPCCMLCEYIIEDCSNLTYALFHSNWSTANRRYKSALIYFLHRVQQPIEFKAGAIFPISVQSNITVAKFAFSIITVVKQMNLGEKFLNHKVSGEQEL</sequence>
<keyword evidence="8 10" id="KW-0675">Receptor</keyword>
<accession>B3MFF4</accession>
<gene>
    <name evidence="11" type="primary">Dana\GF11845</name>
    <name evidence="11" type="synonym">dana_GLEANR_11869</name>
    <name evidence="11" type="synonym">Or59c</name>
    <name evidence="11" type="ORF">GF11845</name>
</gene>
<keyword evidence="2" id="KW-1003">Cell membrane</keyword>
<organism evidence="11 12">
    <name type="scientific">Drosophila ananassae</name>
    <name type="common">Fruit fly</name>
    <dbReference type="NCBI Taxonomy" id="7217"/>
    <lineage>
        <taxon>Eukaryota</taxon>
        <taxon>Metazoa</taxon>
        <taxon>Ecdysozoa</taxon>
        <taxon>Arthropoda</taxon>
        <taxon>Hexapoda</taxon>
        <taxon>Insecta</taxon>
        <taxon>Pterygota</taxon>
        <taxon>Neoptera</taxon>
        <taxon>Endopterygota</taxon>
        <taxon>Diptera</taxon>
        <taxon>Brachycera</taxon>
        <taxon>Muscomorpha</taxon>
        <taxon>Ephydroidea</taxon>
        <taxon>Drosophilidae</taxon>
        <taxon>Drosophila</taxon>
        <taxon>Sophophora</taxon>
    </lineage>
</organism>
<dbReference type="Proteomes" id="UP000007801">
    <property type="component" value="Unassembled WGS sequence"/>
</dbReference>
<dbReference type="HOGENOM" id="CLU_033399_8_0_1"/>
<reference evidence="11 12" key="1">
    <citation type="journal article" date="2007" name="Nature">
        <title>Evolution of genes and genomes on the Drosophila phylogeny.</title>
        <authorList>
            <consortium name="Drosophila 12 Genomes Consortium"/>
            <person name="Clark A.G."/>
            <person name="Eisen M.B."/>
            <person name="Smith D.R."/>
            <person name="Bergman C.M."/>
            <person name="Oliver B."/>
            <person name="Markow T.A."/>
            <person name="Kaufman T.C."/>
            <person name="Kellis M."/>
            <person name="Gelbart W."/>
            <person name="Iyer V.N."/>
            <person name="Pollard D.A."/>
            <person name="Sackton T.B."/>
            <person name="Larracuente A.M."/>
            <person name="Singh N.D."/>
            <person name="Abad J.P."/>
            <person name="Abt D.N."/>
            <person name="Adryan B."/>
            <person name="Aguade M."/>
            <person name="Akashi H."/>
            <person name="Anderson W.W."/>
            <person name="Aquadro C.F."/>
            <person name="Ardell D.H."/>
            <person name="Arguello R."/>
            <person name="Artieri C.G."/>
            <person name="Barbash D.A."/>
            <person name="Barker D."/>
            <person name="Barsanti P."/>
            <person name="Batterham P."/>
            <person name="Batzoglou S."/>
            <person name="Begun D."/>
            <person name="Bhutkar A."/>
            <person name="Blanco E."/>
            <person name="Bosak S.A."/>
            <person name="Bradley R.K."/>
            <person name="Brand A.D."/>
            <person name="Brent M.R."/>
            <person name="Brooks A.N."/>
            <person name="Brown R.H."/>
            <person name="Butlin R.K."/>
            <person name="Caggese C."/>
            <person name="Calvi B.R."/>
            <person name="Bernardo de Carvalho A."/>
            <person name="Caspi A."/>
            <person name="Castrezana S."/>
            <person name="Celniker S.E."/>
            <person name="Chang J.L."/>
            <person name="Chapple C."/>
            <person name="Chatterji S."/>
            <person name="Chinwalla A."/>
            <person name="Civetta A."/>
            <person name="Clifton S.W."/>
            <person name="Comeron J.M."/>
            <person name="Costello J.C."/>
            <person name="Coyne J.A."/>
            <person name="Daub J."/>
            <person name="David R.G."/>
            <person name="Delcher A.L."/>
            <person name="Delehaunty K."/>
            <person name="Do C.B."/>
            <person name="Ebling H."/>
            <person name="Edwards K."/>
            <person name="Eickbush T."/>
            <person name="Evans J.D."/>
            <person name="Filipski A."/>
            <person name="Findeiss S."/>
            <person name="Freyhult E."/>
            <person name="Fulton L."/>
            <person name="Fulton R."/>
            <person name="Garcia A.C."/>
            <person name="Gardiner A."/>
            <person name="Garfield D.A."/>
            <person name="Garvin B.E."/>
            <person name="Gibson G."/>
            <person name="Gilbert D."/>
            <person name="Gnerre S."/>
            <person name="Godfrey J."/>
            <person name="Good R."/>
            <person name="Gotea V."/>
            <person name="Gravely B."/>
            <person name="Greenberg A.J."/>
            <person name="Griffiths-Jones S."/>
            <person name="Gross S."/>
            <person name="Guigo R."/>
            <person name="Gustafson E.A."/>
            <person name="Haerty W."/>
            <person name="Hahn M.W."/>
            <person name="Halligan D.L."/>
            <person name="Halpern A.L."/>
            <person name="Halter G.M."/>
            <person name="Han M.V."/>
            <person name="Heger A."/>
            <person name="Hillier L."/>
            <person name="Hinrichs A.S."/>
            <person name="Holmes I."/>
            <person name="Hoskins R.A."/>
            <person name="Hubisz M.J."/>
            <person name="Hultmark D."/>
            <person name="Huntley M.A."/>
            <person name="Jaffe D.B."/>
            <person name="Jagadeeshan S."/>
            <person name="Jeck W.R."/>
            <person name="Johnson J."/>
            <person name="Jones C.D."/>
            <person name="Jordan W.C."/>
            <person name="Karpen G.H."/>
            <person name="Kataoka E."/>
            <person name="Keightley P.D."/>
            <person name="Kheradpour P."/>
            <person name="Kirkness E.F."/>
            <person name="Koerich L.B."/>
            <person name="Kristiansen K."/>
            <person name="Kudrna D."/>
            <person name="Kulathinal R.J."/>
            <person name="Kumar S."/>
            <person name="Kwok R."/>
            <person name="Lander E."/>
            <person name="Langley C.H."/>
            <person name="Lapoint R."/>
            <person name="Lazzaro B.P."/>
            <person name="Lee S.J."/>
            <person name="Levesque L."/>
            <person name="Li R."/>
            <person name="Lin C.F."/>
            <person name="Lin M.F."/>
            <person name="Lindblad-Toh K."/>
            <person name="Llopart A."/>
            <person name="Long M."/>
            <person name="Low L."/>
            <person name="Lozovsky E."/>
            <person name="Lu J."/>
            <person name="Luo M."/>
            <person name="Machado C.A."/>
            <person name="Makalowski W."/>
            <person name="Marzo M."/>
            <person name="Matsuda M."/>
            <person name="Matzkin L."/>
            <person name="McAllister B."/>
            <person name="McBride C.S."/>
            <person name="McKernan B."/>
            <person name="McKernan K."/>
            <person name="Mendez-Lago M."/>
            <person name="Minx P."/>
            <person name="Mollenhauer M.U."/>
            <person name="Montooth K."/>
            <person name="Mount S.M."/>
            <person name="Mu X."/>
            <person name="Myers E."/>
            <person name="Negre B."/>
            <person name="Newfeld S."/>
            <person name="Nielsen R."/>
            <person name="Noor M.A."/>
            <person name="O'Grady P."/>
            <person name="Pachter L."/>
            <person name="Papaceit M."/>
            <person name="Parisi M.J."/>
            <person name="Parisi M."/>
            <person name="Parts L."/>
            <person name="Pedersen J.S."/>
            <person name="Pesole G."/>
            <person name="Phillippy A.M."/>
            <person name="Ponting C.P."/>
            <person name="Pop M."/>
            <person name="Porcelli D."/>
            <person name="Powell J.R."/>
            <person name="Prohaska S."/>
            <person name="Pruitt K."/>
            <person name="Puig M."/>
            <person name="Quesneville H."/>
            <person name="Ram K.R."/>
            <person name="Rand D."/>
            <person name="Rasmussen M.D."/>
            <person name="Reed L.K."/>
            <person name="Reenan R."/>
            <person name="Reily A."/>
            <person name="Remington K.A."/>
            <person name="Rieger T.T."/>
            <person name="Ritchie M.G."/>
            <person name="Robin C."/>
            <person name="Rogers Y.H."/>
            <person name="Rohde C."/>
            <person name="Rozas J."/>
            <person name="Rubenfield M.J."/>
            <person name="Ruiz A."/>
            <person name="Russo S."/>
            <person name="Salzberg S.L."/>
            <person name="Sanchez-Gracia A."/>
            <person name="Saranga D.J."/>
            <person name="Sato H."/>
            <person name="Schaeffer S.W."/>
            <person name="Schatz M.C."/>
            <person name="Schlenke T."/>
            <person name="Schwartz R."/>
            <person name="Segarra C."/>
            <person name="Singh R.S."/>
            <person name="Sirot L."/>
            <person name="Sirota M."/>
            <person name="Sisneros N.B."/>
            <person name="Smith C.D."/>
            <person name="Smith T.F."/>
            <person name="Spieth J."/>
            <person name="Stage D.E."/>
            <person name="Stark A."/>
            <person name="Stephan W."/>
            <person name="Strausberg R.L."/>
            <person name="Strempel S."/>
            <person name="Sturgill D."/>
            <person name="Sutton G."/>
            <person name="Sutton G.G."/>
            <person name="Tao W."/>
            <person name="Teichmann S."/>
            <person name="Tobari Y.N."/>
            <person name="Tomimura Y."/>
            <person name="Tsolas J.M."/>
            <person name="Valente V.L."/>
            <person name="Venter E."/>
            <person name="Venter J.C."/>
            <person name="Vicario S."/>
            <person name="Vieira F.G."/>
            <person name="Vilella A.J."/>
            <person name="Villasante A."/>
            <person name="Walenz B."/>
            <person name="Wang J."/>
            <person name="Wasserman M."/>
            <person name="Watts T."/>
            <person name="Wilson D."/>
            <person name="Wilson R.K."/>
            <person name="Wing R.A."/>
            <person name="Wolfner M.F."/>
            <person name="Wong A."/>
            <person name="Wong G.K."/>
            <person name="Wu C.I."/>
            <person name="Wu G."/>
            <person name="Yamamoto D."/>
            <person name="Yang H.P."/>
            <person name="Yang S.P."/>
            <person name="Yorke J.A."/>
            <person name="Yoshida K."/>
            <person name="Zdobnov E."/>
            <person name="Zhang P."/>
            <person name="Zhang Y."/>
            <person name="Zimin A.V."/>
            <person name="Baldwin J."/>
            <person name="Abdouelleil A."/>
            <person name="Abdulkadir J."/>
            <person name="Abebe A."/>
            <person name="Abera B."/>
            <person name="Abreu J."/>
            <person name="Acer S.C."/>
            <person name="Aftuck L."/>
            <person name="Alexander A."/>
            <person name="An P."/>
            <person name="Anderson E."/>
            <person name="Anderson S."/>
            <person name="Arachi H."/>
            <person name="Azer M."/>
            <person name="Bachantsang P."/>
            <person name="Barry A."/>
            <person name="Bayul T."/>
            <person name="Berlin A."/>
            <person name="Bessette D."/>
            <person name="Bloom T."/>
            <person name="Blye J."/>
            <person name="Boguslavskiy L."/>
            <person name="Bonnet C."/>
            <person name="Boukhgalter B."/>
            <person name="Bourzgui I."/>
            <person name="Brown A."/>
            <person name="Cahill P."/>
            <person name="Channer S."/>
            <person name="Cheshatsang Y."/>
            <person name="Chuda L."/>
            <person name="Citroen M."/>
            <person name="Collymore A."/>
            <person name="Cooke P."/>
            <person name="Costello M."/>
            <person name="D'Aco K."/>
            <person name="Daza R."/>
            <person name="De Haan G."/>
            <person name="DeGray S."/>
            <person name="DeMaso C."/>
            <person name="Dhargay N."/>
            <person name="Dooley K."/>
            <person name="Dooley E."/>
            <person name="Doricent M."/>
            <person name="Dorje P."/>
            <person name="Dorjee K."/>
            <person name="Dupes A."/>
            <person name="Elong R."/>
            <person name="Falk J."/>
            <person name="Farina A."/>
            <person name="Faro S."/>
            <person name="Ferguson D."/>
            <person name="Fisher S."/>
            <person name="Foley C.D."/>
            <person name="Franke A."/>
            <person name="Friedrich D."/>
            <person name="Gadbois L."/>
            <person name="Gearin G."/>
            <person name="Gearin C.R."/>
            <person name="Giannoukos G."/>
            <person name="Goode T."/>
            <person name="Graham J."/>
            <person name="Grandbois E."/>
            <person name="Grewal S."/>
            <person name="Gyaltsen K."/>
            <person name="Hafez N."/>
            <person name="Hagos B."/>
            <person name="Hall J."/>
            <person name="Henson C."/>
            <person name="Hollinger A."/>
            <person name="Honan T."/>
            <person name="Huard M.D."/>
            <person name="Hughes L."/>
            <person name="Hurhula B."/>
            <person name="Husby M.E."/>
            <person name="Kamat A."/>
            <person name="Kanga B."/>
            <person name="Kashin S."/>
            <person name="Khazanovich D."/>
            <person name="Kisner P."/>
            <person name="Lance K."/>
            <person name="Lara M."/>
            <person name="Lee W."/>
            <person name="Lennon N."/>
            <person name="Letendre F."/>
            <person name="LeVine R."/>
            <person name="Lipovsky A."/>
            <person name="Liu X."/>
            <person name="Liu J."/>
            <person name="Liu S."/>
            <person name="Lokyitsang T."/>
            <person name="Lokyitsang Y."/>
            <person name="Lubonja R."/>
            <person name="Lui A."/>
            <person name="MacDonald P."/>
            <person name="Magnisalis V."/>
            <person name="Maru K."/>
            <person name="Matthews C."/>
            <person name="McCusker W."/>
            <person name="McDonough S."/>
            <person name="Mehta T."/>
            <person name="Meldrim J."/>
            <person name="Meneus L."/>
            <person name="Mihai O."/>
            <person name="Mihalev A."/>
            <person name="Mihova T."/>
            <person name="Mittelman R."/>
            <person name="Mlenga V."/>
            <person name="Montmayeur A."/>
            <person name="Mulrain L."/>
            <person name="Navidi A."/>
            <person name="Naylor J."/>
            <person name="Negash T."/>
            <person name="Nguyen T."/>
            <person name="Nguyen N."/>
            <person name="Nicol R."/>
            <person name="Norbu C."/>
            <person name="Norbu N."/>
            <person name="Novod N."/>
            <person name="O'Neill B."/>
            <person name="Osman S."/>
            <person name="Markiewicz E."/>
            <person name="Oyono O.L."/>
            <person name="Patti C."/>
            <person name="Phunkhang P."/>
            <person name="Pierre F."/>
            <person name="Priest M."/>
            <person name="Raghuraman S."/>
            <person name="Rege F."/>
            <person name="Reyes R."/>
            <person name="Rise C."/>
            <person name="Rogov P."/>
            <person name="Ross K."/>
            <person name="Ryan E."/>
            <person name="Settipalli S."/>
            <person name="Shea T."/>
            <person name="Sherpa N."/>
            <person name="Shi L."/>
            <person name="Shih D."/>
            <person name="Sparrow T."/>
            <person name="Spaulding J."/>
            <person name="Stalker J."/>
            <person name="Stange-Thomann N."/>
            <person name="Stavropoulos S."/>
            <person name="Stone C."/>
            <person name="Strader C."/>
            <person name="Tesfaye S."/>
            <person name="Thomson T."/>
            <person name="Thoulutsang Y."/>
            <person name="Thoulutsang D."/>
            <person name="Topham K."/>
            <person name="Topping I."/>
            <person name="Tsamla T."/>
            <person name="Vassiliev H."/>
            <person name="Vo A."/>
            <person name="Wangchuk T."/>
            <person name="Wangdi T."/>
            <person name="Weiand M."/>
            <person name="Wilkinson J."/>
            <person name="Wilson A."/>
            <person name="Yadav S."/>
            <person name="Young G."/>
            <person name="Yu Q."/>
            <person name="Zembek L."/>
            <person name="Zhong D."/>
            <person name="Zimmer A."/>
            <person name="Zwirko Z."/>
            <person name="Jaffe D.B."/>
            <person name="Alvarez P."/>
            <person name="Brockman W."/>
            <person name="Butler J."/>
            <person name="Chin C."/>
            <person name="Gnerre S."/>
            <person name="Grabherr M."/>
            <person name="Kleber M."/>
            <person name="Mauceli E."/>
            <person name="MacCallum I."/>
        </authorList>
    </citation>
    <scope>NUCLEOTIDE SEQUENCE [LARGE SCALE GENOMIC DNA]</scope>
    <source>
        <strain evidence="12">Tucson 14024-0371.13</strain>
    </source>
</reference>
<dbReference type="FunCoup" id="B3MFF4">
    <property type="interactions" value="40"/>
</dbReference>